<proteinExistence type="predicted"/>
<dbReference type="InterPro" id="IPR008930">
    <property type="entry name" value="Terpenoid_cyclase/PrenylTrfase"/>
</dbReference>
<name>A0A5C6CEE2_9BACT</name>
<keyword evidence="2" id="KW-0472">Membrane</keyword>
<evidence type="ECO:0000256" key="2">
    <source>
        <dbReference type="SAM" id="Phobius"/>
    </source>
</evidence>
<gene>
    <name evidence="3" type="ORF">Pla52o_27990</name>
</gene>
<comment type="caution">
    <text evidence="3">The sequence shown here is derived from an EMBL/GenBank/DDBJ whole genome shotgun (WGS) entry which is preliminary data.</text>
</comment>
<organism evidence="3 4">
    <name type="scientific">Novipirellula galeiformis</name>
    <dbReference type="NCBI Taxonomy" id="2528004"/>
    <lineage>
        <taxon>Bacteria</taxon>
        <taxon>Pseudomonadati</taxon>
        <taxon>Planctomycetota</taxon>
        <taxon>Planctomycetia</taxon>
        <taxon>Pirellulales</taxon>
        <taxon>Pirellulaceae</taxon>
        <taxon>Novipirellula</taxon>
    </lineage>
</organism>
<feature type="transmembrane region" description="Helical" evidence="2">
    <location>
        <begin position="90"/>
        <end position="108"/>
    </location>
</feature>
<accession>A0A5C6CEE2</accession>
<evidence type="ECO:0000313" key="3">
    <source>
        <dbReference type="EMBL" id="TWU23263.1"/>
    </source>
</evidence>
<reference evidence="3 4" key="1">
    <citation type="submission" date="2019-02" db="EMBL/GenBank/DDBJ databases">
        <title>Deep-cultivation of Planctomycetes and their phenomic and genomic characterization uncovers novel biology.</title>
        <authorList>
            <person name="Wiegand S."/>
            <person name="Jogler M."/>
            <person name="Boedeker C."/>
            <person name="Pinto D."/>
            <person name="Vollmers J."/>
            <person name="Rivas-Marin E."/>
            <person name="Kohn T."/>
            <person name="Peeters S.H."/>
            <person name="Heuer A."/>
            <person name="Rast P."/>
            <person name="Oberbeckmann S."/>
            <person name="Bunk B."/>
            <person name="Jeske O."/>
            <person name="Meyerdierks A."/>
            <person name="Storesund J.E."/>
            <person name="Kallscheuer N."/>
            <person name="Luecker S."/>
            <person name="Lage O.M."/>
            <person name="Pohl T."/>
            <person name="Merkel B.J."/>
            <person name="Hornburger P."/>
            <person name="Mueller R.-W."/>
            <person name="Bruemmer F."/>
            <person name="Labrenz M."/>
            <person name="Spormann A.M."/>
            <person name="Op Den Camp H."/>
            <person name="Overmann J."/>
            <person name="Amann R."/>
            <person name="Jetten M.S.M."/>
            <person name="Mascher T."/>
            <person name="Medema M.H."/>
            <person name="Devos D.P."/>
            <person name="Kaster A.-K."/>
            <person name="Ovreas L."/>
            <person name="Rohde M."/>
            <person name="Galperin M.Y."/>
            <person name="Jogler C."/>
        </authorList>
    </citation>
    <scope>NUCLEOTIDE SEQUENCE [LARGE SCALE GENOMIC DNA]</scope>
    <source>
        <strain evidence="3 4">Pla52o</strain>
    </source>
</reference>
<evidence type="ECO:0008006" key="5">
    <source>
        <dbReference type="Google" id="ProtNLM"/>
    </source>
</evidence>
<sequence>MSMSSPSILVPPPPPVSSGKRRQVSQPTVPKPAMRGTPQSRWRGELVLATKPPLATQPTSDSLRGDSLKAKLFQTFHEWNVKRRLRETPAWLLSTVIHLVLLLVLALITTSSGEIGRLMLTISQGRDEFTTQLVEFSIEPVILDDLLETDFLESRVEIDPIAMNTPIDVTSGVSALPLVELAGDIPMTKLPSSPASMFGGRRGALKQKLLKASGGTETTENAVSLGLRWLNRQQLRDGSWSLRGPYTDGARGENQVSATAMAMLAFMGAGNTHREGEYRKEVLRAVRWLVKQQDRQGFFAVNSAPHEKMYAQAQAMIALCELYAMTGDSWLRPYAQASCNFAVRAQSPQGGWRYQPKMDSDTSVTGWFVMGLKSGEAAGLEVDRYIWPKIQRYFDSVSTDGGEDYYGVGYSYMIGDVATPSMTAEGLLCRQYMGADRNLLGMSRSLASLASNHPIDLQDPDVYYWYYATQSLHHFGGPLWTKWNDQLKVQLPASQVNRGREKGSWSPQNDAWGRHAGRLYTTCFSIFCLEVYYRHMPLYEVPQEKNGIALN</sequence>
<dbReference type="Gene3D" id="1.50.10.20">
    <property type="match status" value="1"/>
</dbReference>
<dbReference type="Proteomes" id="UP000316304">
    <property type="component" value="Unassembled WGS sequence"/>
</dbReference>
<keyword evidence="2" id="KW-0812">Transmembrane</keyword>
<evidence type="ECO:0000256" key="1">
    <source>
        <dbReference type="SAM" id="MobiDB-lite"/>
    </source>
</evidence>
<feature type="region of interest" description="Disordered" evidence="1">
    <location>
        <begin position="1"/>
        <end position="43"/>
    </location>
</feature>
<dbReference type="AlphaFoldDB" id="A0A5C6CEE2"/>
<keyword evidence="4" id="KW-1185">Reference proteome</keyword>
<evidence type="ECO:0000313" key="4">
    <source>
        <dbReference type="Proteomes" id="UP000316304"/>
    </source>
</evidence>
<dbReference type="SUPFAM" id="SSF48239">
    <property type="entry name" value="Terpenoid cyclases/Protein prenyltransferases"/>
    <property type="match status" value="1"/>
</dbReference>
<dbReference type="EMBL" id="SJPT01000004">
    <property type="protein sequence ID" value="TWU23263.1"/>
    <property type="molecule type" value="Genomic_DNA"/>
</dbReference>
<keyword evidence="2" id="KW-1133">Transmembrane helix</keyword>
<dbReference type="CDD" id="cd00688">
    <property type="entry name" value="ISOPREN_C2_like"/>
    <property type="match status" value="1"/>
</dbReference>
<protein>
    <recommendedName>
        <fullName evidence="5">Squalene cyclase C-terminal domain-containing protein</fullName>
    </recommendedName>
</protein>